<feature type="transmembrane region" description="Helical" evidence="1">
    <location>
        <begin position="95"/>
        <end position="117"/>
    </location>
</feature>
<evidence type="ECO:0000259" key="2">
    <source>
        <dbReference type="Pfam" id="PF09835"/>
    </source>
</evidence>
<dbReference type="PANTHER" id="PTHR40547:SF1">
    <property type="entry name" value="SLL0298 PROTEIN"/>
    <property type="match status" value="1"/>
</dbReference>
<dbReference type="InterPro" id="IPR018639">
    <property type="entry name" value="DUF2062"/>
</dbReference>
<evidence type="ECO:0000313" key="3">
    <source>
        <dbReference type="EMBL" id="NEV63114.1"/>
    </source>
</evidence>
<gene>
    <name evidence="3" type="ORF">G3446_14660</name>
</gene>
<dbReference type="AlphaFoldDB" id="A0A6M0K1B6"/>
<keyword evidence="4" id="KW-1185">Reference proteome</keyword>
<evidence type="ECO:0000256" key="1">
    <source>
        <dbReference type="SAM" id="Phobius"/>
    </source>
</evidence>
<comment type="caution">
    <text evidence="3">The sequence shown here is derived from an EMBL/GenBank/DDBJ whole genome shotgun (WGS) entry which is preliminary data.</text>
</comment>
<sequence length="184" mass="21026">MKKWLRRVMPPPKAIHGNRCLGVFGKLLQDPNLWHLNRHSVAGAFAVGLFVMYLPPVGHVLIAGGLAIYLRVNLPIAITLVWISNPVTIPPMFYFAYVVGCWVLGIPPVGFKVQFWLDWHNWLAVLGPLLLGCLICGAVCSVLGYATIQILWRWKLMRQIRKRKERYRELSESRLRTPSSNRQT</sequence>
<reference evidence="3 4" key="1">
    <citation type="submission" date="2020-02" db="EMBL/GenBank/DDBJ databases">
        <title>Genome sequences of Thiorhodococcus mannitoliphagus and Thiorhodococcus minor, purple sulfur photosynthetic bacteria in the gammaproteobacterial family, Chromatiaceae.</title>
        <authorList>
            <person name="Aviles F.A."/>
            <person name="Meyer T.E."/>
            <person name="Kyndt J.A."/>
        </authorList>
    </citation>
    <scope>NUCLEOTIDE SEQUENCE [LARGE SCALE GENOMIC DNA]</scope>
    <source>
        <strain evidence="3 4">DSM 11518</strain>
    </source>
</reference>
<keyword evidence="1" id="KW-0812">Transmembrane</keyword>
<evidence type="ECO:0000313" key="4">
    <source>
        <dbReference type="Proteomes" id="UP000483379"/>
    </source>
</evidence>
<dbReference type="Pfam" id="PF09835">
    <property type="entry name" value="DUF2062"/>
    <property type="match status" value="1"/>
</dbReference>
<organism evidence="3 4">
    <name type="scientific">Thiorhodococcus minor</name>
    <dbReference type="NCBI Taxonomy" id="57489"/>
    <lineage>
        <taxon>Bacteria</taxon>
        <taxon>Pseudomonadati</taxon>
        <taxon>Pseudomonadota</taxon>
        <taxon>Gammaproteobacteria</taxon>
        <taxon>Chromatiales</taxon>
        <taxon>Chromatiaceae</taxon>
        <taxon>Thiorhodococcus</taxon>
    </lineage>
</organism>
<protein>
    <submittedName>
        <fullName evidence="3">DUF2062 domain-containing protein</fullName>
    </submittedName>
</protein>
<dbReference type="RefSeq" id="WP_164453579.1">
    <property type="nucleotide sequence ID" value="NZ_JAAIJQ010000042.1"/>
</dbReference>
<feature type="transmembrane region" description="Helical" evidence="1">
    <location>
        <begin position="36"/>
        <end position="54"/>
    </location>
</feature>
<name>A0A6M0K1B6_9GAMM</name>
<keyword evidence="1" id="KW-0472">Membrane</keyword>
<keyword evidence="1" id="KW-1133">Transmembrane helix</keyword>
<accession>A0A6M0K1B6</accession>
<feature type="domain" description="DUF2062" evidence="2">
    <location>
        <begin position="23"/>
        <end position="159"/>
    </location>
</feature>
<feature type="transmembrane region" description="Helical" evidence="1">
    <location>
        <begin position="60"/>
        <end position="83"/>
    </location>
</feature>
<dbReference type="PANTHER" id="PTHR40547">
    <property type="entry name" value="SLL0298 PROTEIN"/>
    <property type="match status" value="1"/>
</dbReference>
<proteinExistence type="predicted"/>
<feature type="transmembrane region" description="Helical" evidence="1">
    <location>
        <begin position="129"/>
        <end position="154"/>
    </location>
</feature>
<dbReference type="EMBL" id="JAAIJQ010000042">
    <property type="protein sequence ID" value="NEV63114.1"/>
    <property type="molecule type" value="Genomic_DNA"/>
</dbReference>
<dbReference type="Proteomes" id="UP000483379">
    <property type="component" value="Unassembled WGS sequence"/>
</dbReference>